<protein>
    <submittedName>
        <fullName evidence="2">Uncharacterized protein</fullName>
    </submittedName>
</protein>
<sequence length="164" mass="18399">IHGVGVLPESPSSHSLQNQGTPSAGRPIPPPQSISTPSSFRQKKQPMPSPRQATPPKIDPEVSMRQQQELPCSDYRDRFRVSGPVSLFKRISSWAVTGGMVQSKMTLKRRNALYNPSRQLMRGRPIVLSLIKEQELEIPLIVSRWKEKNRVGSVDTILTFVVFT</sequence>
<accession>A0A182SCJ6</accession>
<reference evidence="2" key="2">
    <citation type="submission" date="2020-05" db="UniProtKB">
        <authorList>
            <consortium name="EnsemblMetazoa"/>
        </authorList>
    </citation>
    <scope>IDENTIFICATION</scope>
    <source>
        <strain evidence="2">maculatus3</strain>
    </source>
</reference>
<feature type="region of interest" description="Disordered" evidence="1">
    <location>
        <begin position="1"/>
        <end position="75"/>
    </location>
</feature>
<evidence type="ECO:0000313" key="3">
    <source>
        <dbReference type="Proteomes" id="UP000075901"/>
    </source>
</evidence>
<dbReference type="EnsemblMetazoa" id="AMAM004035-RA">
    <property type="protein sequence ID" value="AMAM004035-PA"/>
    <property type="gene ID" value="AMAM004035"/>
</dbReference>
<dbReference type="AlphaFoldDB" id="A0A182SCJ6"/>
<dbReference type="Proteomes" id="UP000075901">
    <property type="component" value="Unassembled WGS sequence"/>
</dbReference>
<evidence type="ECO:0000313" key="2">
    <source>
        <dbReference type="EnsemblMetazoa" id="AMAM004035-PA"/>
    </source>
</evidence>
<keyword evidence="3" id="KW-1185">Reference proteome</keyword>
<name>A0A182SCJ6_9DIPT</name>
<evidence type="ECO:0000256" key="1">
    <source>
        <dbReference type="SAM" id="MobiDB-lite"/>
    </source>
</evidence>
<proteinExistence type="predicted"/>
<feature type="compositionally biased region" description="Polar residues" evidence="1">
    <location>
        <begin position="10"/>
        <end position="22"/>
    </location>
</feature>
<organism evidence="2 3">
    <name type="scientific">Anopheles maculatus</name>
    <dbReference type="NCBI Taxonomy" id="74869"/>
    <lineage>
        <taxon>Eukaryota</taxon>
        <taxon>Metazoa</taxon>
        <taxon>Ecdysozoa</taxon>
        <taxon>Arthropoda</taxon>
        <taxon>Hexapoda</taxon>
        <taxon>Insecta</taxon>
        <taxon>Pterygota</taxon>
        <taxon>Neoptera</taxon>
        <taxon>Endopterygota</taxon>
        <taxon>Diptera</taxon>
        <taxon>Nematocera</taxon>
        <taxon>Culicoidea</taxon>
        <taxon>Culicidae</taxon>
        <taxon>Anophelinae</taxon>
        <taxon>Anopheles</taxon>
        <taxon>Anopheles maculatus group</taxon>
    </lineage>
</organism>
<reference evidence="3" key="1">
    <citation type="submission" date="2013-09" db="EMBL/GenBank/DDBJ databases">
        <title>The Genome Sequence of Anopheles maculatus species B.</title>
        <authorList>
            <consortium name="The Broad Institute Genomics Platform"/>
            <person name="Neafsey D.E."/>
            <person name="Besansky N."/>
            <person name="Howell P."/>
            <person name="Walton C."/>
            <person name="Young S.K."/>
            <person name="Zeng Q."/>
            <person name="Gargeya S."/>
            <person name="Fitzgerald M."/>
            <person name="Haas B."/>
            <person name="Abouelleil A."/>
            <person name="Allen A.W."/>
            <person name="Alvarado L."/>
            <person name="Arachchi H.M."/>
            <person name="Berlin A.M."/>
            <person name="Chapman S.B."/>
            <person name="Gainer-Dewar J."/>
            <person name="Goldberg J."/>
            <person name="Griggs A."/>
            <person name="Gujja S."/>
            <person name="Hansen M."/>
            <person name="Howarth C."/>
            <person name="Imamovic A."/>
            <person name="Ireland A."/>
            <person name="Larimer J."/>
            <person name="McCowan C."/>
            <person name="Murphy C."/>
            <person name="Pearson M."/>
            <person name="Poon T.W."/>
            <person name="Priest M."/>
            <person name="Roberts A."/>
            <person name="Saif S."/>
            <person name="Shea T."/>
            <person name="Sisk P."/>
            <person name="Sykes S."/>
            <person name="Wortman J."/>
            <person name="Nusbaum C."/>
            <person name="Birren B."/>
        </authorList>
    </citation>
    <scope>NUCLEOTIDE SEQUENCE [LARGE SCALE GENOMIC DNA]</scope>
    <source>
        <strain evidence="3">maculatus3</strain>
    </source>
</reference>
<dbReference type="VEuPathDB" id="VectorBase:AMAM004035"/>